<gene>
    <name evidence="1" type="ORF">HMPREF2531_02997</name>
</gene>
<protein>
    <submittedName>
        <fullName evidence="1">Uncharacterized protein</fullName>
    </submittedName>
</protein>
<proteinExistence type="predicted"/>
<reference evidence="1 2" key="1">
    <citation type="submission" date="2016-02" db="EMBL/GenBank/DDBJ databases">
        <authorList>
            <person name="Wen L."/>
            <person name="He K."/>
            <person name="Yang H."/>
        </authorList>
    </citation>
    <scope>NUCLEOTIDE SEQUENCE [LARGE SCALE GENOMIC DNA]</scope>
    <source>
        <strain evidence="1 2">KLE1704</strain>
    </source>
</reference>
<sequence>GETATVTPVAAKRSTGEEVPSLITTWTFSLKDNAGAAFILTGKDSATFTGANATVTYEDMVRAKMGLSGSISGVA</sequence>
<accession>A0A139L936</accession>
<evidence type="ECO:0000313" key="2">
    <source>
        <dbReference type="Proteomes" id="UP000070319"/>
    </source>
</evidence>
<dbReference type="RefSeq" id="WP_197482276.1">
    <property type="nucleotide sequence ID" value="NZ_KQ968708.1"/>
</dbReference>
<feature type="non-terminal residue" evidence="1">
    <location>
        <position position="1"/>
    </location>
</feature>
<dbReference type="Proteomes" id="UP000070319">
    <property type="component" value="Unassembled WGS sequence"/>
</dbReference>
<name>A0A139L936_9BACE</name>
<dbReference type="EMBL" id="LTDF01000107">
    <property type="protein sequence ID" value="KXT47951.1"/>
    <property type="molecule type" value="Genomic_DNA"/>
</dbReference>
<dbReference type="PATRIC" id="fig|329854.7.peg.3056"/>
<comment type="caution">
    <text evidence="1">The sequence shown here is derived from an EMBL/GenBank/DDBJ whole genome shotgun (WGS) entry which is preliminary data.</text>
</comment>
<evidence type="ECO:0000313" key="1">
    <source>
        <dbReference type="EMBL" id="KXT47951.1"/>
    </source>
</evidence>
<dbReference type="AlphaFoldDB" id="A0A139L936"/>
<organism evidence="1">
    <name type="scientific">Bacteroides intestinalis</name>
    <dbReference type="NCBI Taxonomy" id="329854"/>
    <lineage>
        <taxon>Bacteria</taxon>
        <taxon>Pseudomonadati</taxon>
        <taxon>Bacteroidota</taxon>
        <taxon>Bacteroidia</taxon>
        <taxon>Bacteroidales</taxon>
        <taxon>Bacteroidaceae</taxon>
        <taxon>Bacteroides</taxon>
    </lineage>
</organism>